<name>A6HVM6_RAT</name>
<dbReference type="AlphaFoldDB" id="A6HVM6"/>
<evidence type="ECO:0000313" key="2">
    <source>
        <dbReference type="EMBL" id="EDL82162.1"/>
    </source>
</evidence>
<evidence type="ECO:0000256" key="1">
    <source>
        <dbReference type="SAM" id="Phobius"/>
    </source>
</evidence>
<proteinExistence type="predicted"/>
<keyword evidence="1" id="KW-0472">Membrane</keyword>
<dbReference type="EMBL" id="CH473952">
    <property type="protein sequence ID" value="EDL82162.1"/>
    <property type="molecule type" value="Genomic_DNA"/>
</dbReference>
<sequence>MLYPVRKMITLVLYARLIYGSSFKLTSRECCSFFLLSLHFYVAFICRLLCLRAENILANRMRHDYF</sequence>
<dbReference type="Proteomes" id="UP000234681">
    <property type="component" value="Chromosome 2"/>
</dbReference>
<evidence type="ECO:0000313" key="3">
    <source>
        <dbReference type="Proteomes" id="UP000234681"/>
    </source>
</evidence>
<gene>
    <name evidence="2" type="ORF">rCG_63032</name>
</gene>
<accession>A6HVM6</accession>
<keyword evidence="1" id="KW-0812">Transmembrane</keyword>
<organism evidence="2 3">
    <name type="scientific">Rattus norvegicus</name>
    <name type="common">Rat</name>
    <dbReference type="NCBI Taxonomy" id="10116"/>
    <lineage>
        <taxon>Eukaryota</taxon>
        <taxon>Metazoa</taxon>
        <taxon>Chordata</taxon>
        <taxon>Craniata</taxon>
        <taxon>Vertebrata</taxon>
        <taxon>Euteleostomi</taxon>
        <taxon>Mammalia</taxon>
        <taxon>Eutheria</taxon>
        <taxon>Euarchontoglires</taxon>
        <taxon>Glires</taxon>
        <taxon>Rodentia</taxon>
        <taxon>Myomorpha</taxon>
        <taxon>Muroidea</taxon>
        <taxon>Muridae</taxon>
        <taxon>Murinae</taxon>
        <taxon>Rattus</taxon>
    </lineage>
</organism>
<keyword evidence="1" id="KW-1133">Transmembrane helix</keyword>
<reference evidence="3" key="1">
    <citation type="submission" date="2005-09" db="EMBL/GenBank/DDBJ databases">
        <authorList>
            <person name="Mural R.J."/>
            <person name="Li P.W."/>
            <person name="Adams M.D."/>
            <person name="Amanatides P.G."/>
            <person name="Baden-Tillson H."/>
            <person name="Barnstead M."/>
            <person name="Chin S.H."/>
            <person name="Dew I."/>
            <person name="Evans C.A."/>
            <person name="Ferriera S."/>
            <person name="Flanigan M."/>
            <person name="Fosler C."/>
            <person name="Glodek A."/>
            <person name="Gu Z."/>
            <person name="Holt R.A."/>
            <person name="Jennings D."/>
            <person name="Kraft C.L."/>
            <person name="Lu F."/>
            <person name="Nguyen T."/>
            <person name="Nusskern D.R."/>
            <person name="Pfannkoch C.M."/>
            <person name="Sitter C."/>
            <person name="Sutton G.G."/>
            <person name="Venter J.C."/>
            <person name="Wang Z."/>
            <person name="Woodage T."/>
            <person name="Zheng X.H."/>
            <person name="Zhong F."/>
        </authorList>
    </citation>
    <scope>NUCLEOTIDE SEQUENCE [LARGE SCALE GENOMIC DNA]</scope>
    <source>
        <strain>BN</strain>
        <strain evidence="3">Sprague-Dawley</strain>
    </source>
</reference>
<protein>
    <submittedName>
        <fullName evidence="2">RCG63032</fullName>
    </submittedName>
</protein>
<feature type="transmembrane region" description="Helical" evidence="1">
    <location>
        <begin position="33"/>
        <end position="51"/>
    </location>
</feature>